<dbReference type="CDD" id="cd09272">
    <property type="entry name" value="RNase_HI_RT_Ty1"/>
    <property type="match status" value="1"/>
</dbReference>
<evidence type="ECO:0000313" key="7">
    <source>
        <dbReference type="Proteomes" id="UP001159363"/>
    </source>
</evidence>
<sequence length="190" mass="20916">MYLLNRSPSASVDTTPAKLWYGKRPDLSNLKLFGSLAYAKKLKKLGKLDKRCDKLIMGMRNLGLRYSTDLNTSLIDAYSDADYAGDETSHRSTSGYVILYMGRPVVAWSTRKQPNISLSTAESKFIAATNQCVSENTEAERACSRTANSAASGNSGDKPFACPVPGCKKRYKNINGMKYHSKNGHKKDGK</sequence>
<dbReference type="Gene3D" id="3.30.160.60">
    <property type="entry name" value="Classic Zinc Finger"/>
    <property type="match status" value="1"/>
</dbReference>
<organism evidence="6 7">
    <name type="scientific">Dryococelus australis</name>
    <dbReference type="NCBI Taxonomy" id="614101"/>
    <lineage>
        <taxon>Eukaryota</taxon>
        <taxon>Metazoa</taxon>
        <taxon>Ecdysozoa</taxon>
        <taxon>Arthropoda</taxon>
        <taxon>Hexapoda</taxon>
        <taxon>Insecta</taxon>
        <taxon>Pterygota</taxon>
        <taxon>Neoptera</taxon>
        <taxon>Polyneoptera</taxon>
        <taxon>Phasmatodea</taxon>
        <taxon>Verophasmatodea</taxon>
        <taxon>Anareolatae</taxon>
        <taxon>Phasmatidae</taxon>
        <taxon>Eurycanthinae</taxon>
        <taxon>Dryococelus</taxon>
    </lineage>
</organism>
<dbReference type="PANTHER" id="PTHR23057:SF0">
    <property type="entry name" value="JUXTAPOSED WITH ANOTHER ZINC FINGER PROTEIN 1"/>
    <property type="match status" value="1"/>
</dbReference>
<dbReference type="InterPro" id="IPR051580">
    <property type="entry name" value="ZnF-Chromatin_assoc"/>
</dbReference>
<comment type="caution">
    <text evidence="6">The sequence shown here is derived from an EMBL/GenBank/DDBJ whole genome shotgun (WGS) entry which is preliminary data.</text>
</comment>
<evidence type="ECO:0000256" key="4">
    <source>
        <dbReference type="ARBA" id="ARBA00022833"/>
    </source>
</evidence>
<feature type="domain" description="C2H2-type" evidence="5">
    <location>
        <begin position="162"/>
        <end position="185"/>
    </location>
</feature>
<reference evidence="6 7" key="1">
    <citation type="submission" date="2023-02" db="EMBL/GenBank/DDBJ databases">
        <title>LHISI_Scaffold_Assembly.</title>
        <authorList>
            <person name="Stuart O.P."/>
            <person name="Cleave R."/>
            <person name="Magrath M.J.L."/>
            <person name="Mikheyev A.S."/>
        </authorList>
    </citation>
    <scope>NUCLEOTIDE SEQUENCE [LARGE SCALE GENOMIC DNA]</scope>
    <source>
        <strain evidence="6">Daus_M_001</strain>
        <tissue evidence="6">Leg muscle</tissue>
    </source>
</reference>
<dbReference type="SUPFAM" id="SSF57667">
    <property type="entry name" value="beta-beta-alpha zinc fingers"/>
    <property type="match status" value="1"/>
</dbReference>
<proteinExistence type="predicted"/>
<keyword evidence="3" id="KW-0863">Zinc-finger</keyword>
<evidence type="ECO:0000259" key="5">
    <source>
        <dbReference type="PROSITE" id="PS00028"/>
    </source>
</evidence>
<keyword evidence="7" id="KW-1185">Reference proteome</keyword>
<evidence type="ECO:0000256" key="3">
    <source>
        <dbReference type="ARBA" id="ARBA00022771"/>
    </source>
</evidence>
<keyword evidence="2" id="KW-0677">Repeat</keyword>
<accession>A0ABQ9HYD7</accession>
<name>A0ABQ9HYD7_9NEOP</name>
<protein>
    <recommendedName>
        <fullName evidence="5">C2H2-type domain-containing protein</fullName>
    </recommendedName>
</protein>
<dbReference type="EMBL" id="JARBHB010000003">
    <property type="protein sequence ID" value="KAJ8889397.1"/>
    <property type="molecule type" value="Genomic_DNA"/>
</dbReference>
<dbReference type="InterPro" id="IPR013087">
    <property type="entry name" value="Znf_C2H2_type"/>
</dbReference>
<dbReference type="PANTHER" id="PTHR23057">
    <property type="entry name" value="JUXTAPOSED WITH ANOTHER ZINC FINGER PROTEIN 1"/>
    <property type="match status" value="1"/>
</dbReference>
<dbReference type="PROSITE" id="PS00028">
    <property type="entry name" value="ZINC_FINGER_C2H2_1"/>
    <property type="match status" value="1"/>
</dbReference>
<keyword evidence="1" id="KW-0479">Metal-binding</keyword>
<gene>
    <name evidence="6" type="ORF">PR048_008896</name>
</gene>
<evidence type="ECO:0000256" key="1">
    <source>
        <dbReference type="ARBA" id="ARBA00022723"/>
    </source>
</evidence>
<evidence type="ECO:0000256" key="2">
    <source>
        <dbReference type="ARBA" id="ARBA00022737"/>
    </source>
</evidence>
<evidence type="ECO:0000313" key="6">
    <source>
        <dbReference type="EMBL" id="KAJ8889397.1"/>
    </source>
</evidence>
<dbReference type="InterPro" id="IPR036236">
    <property type="entry name" value="Znf_C2H2_sf"/>
</dbReference>
<dbReference type="Proteomes" id="UP001159363">
    <property type="component" value="Chromosome 3"/>
</dbReference>
<keyword evidence="4" id="KW-0862">Zinc</keyword>